<evidence type="ECO:0000313" key="2">
    <source>
        <dbReference type="EMBL" id="SGY84816.1"/>
    </source>
</evidence>
<protein>
    <submittedName>
        <fullName evidence="2">BQ5605_C009g05721 protein</fullName>
    </submittedName>
</protein>
<gene>
    <name evidence="2" type="primary">BQ5605_C009g05721</name>
    <name evidence="2" type="ORF">BQ5605_C009G05721</name>
</gene>
<proteinExistence type="predicted"/>
<evidence type="ECO:0000313" key="3">
    <source>
        <dbReference type="Proteomes" id="UP000249464"/>
    </source>
</evidence>
<dbReference type="STRING" id="796604.A0A2X0MI39"/>
<organism evidence="2 3">
    <name type="scientific">Microbotryum silenes-dioicae</name>
    <dbReference type="NCBI Taxonomy" id="796604"/>
    <lineage>
        <taxon>Eukaryota</taxon>
        <taxon>Fungi</taxon>
        <taxon>Dikarya</taxon>
        <taxon>Basidiomycota</taxon>
        <taxon>Pucciniomycotina</taxon>
        <taxon>Microbotryomycetes</taxon>
        <taxon>Microbotryales</taxon>
        <taxon>Microbotryaceae</taxon>
        <taxon>Microbotryum</taxon>
    </lineage>
</organism>
<sequence>MSSIAMSRGGSGEPLLGAQARRASLPTTFSPPGSPTISGGRSVGSLASSIKMAFSTRRQLVIVFPMLMLGIFAYTSERSLSNHASTLIQSTQSTASKYWRAGRLSWPALADNRGGRTNGRRVLNTQEANIQWTEEEQWLRNWKWNSPAVHESLQVRLDQMTPLTVYARRFTSLLNDLVRVYQSEENLRDWTRTLRLKTRSGTGIGLGADDPPRPISSGDEDEEWRTQWTSQNGIKYYGGSWPKFSQLLEEAMTGQSYGSCPKFDWEEEYAQLHEEIMTGQRDTRIMEIACSAGNVCGGLADRLIGLSSTFLFAVLTKRAFVLGWEHPIPPDIIFDSPRIDWSTRFRAHSTAPRALYNADNLPVPAVIEGHNMRGPSIDGFWSNFHETYANESWIKVSDARCSLFEHIRATDTRTVPLQMEGLNRGVLFRSFRYDHAGLSLLDMGLKEETIYRCLLNYIVRPKPSSLEFITRYTSYFSLPSVFSIGLQIRTGDRAMTNLTTDAAINTMNYHSQFFQCAREVAETYSQPGQRVLFYLITDSGALRQQALQEFPGTVVTGFLPVHGEHGGSGPVQREYEKMQQLGDKLFDPDQAEKDLTDMYNSVAEAWIFASTDFQILTSRSGFGKIPTWMRGHRGATINLPRSEMDERGRKLRLPRIDCAREKELATFSSIAQEWSLG</sequence>
<dbReference type="Gene3D" id="3.40.50.11350">
    <property type="match status" value="1"/>
</dbReference>
<evidence type="ECO:0000256" key="1">
    <source>
        <dbReference type="SAM" id="MobiDB-lite"/>
    </source>
</evidence>
<dbReference type="EMBL" id="FQNC01000049">
    <property type="protein sequence ID" value="SGY84816.1"/>
    <property type="molecule type" value="Genomic_DNA"/>
</dbReference>
<name>A0A2X0MI39_9BASI</name>
<reference evidence="2 3" key="1">
    <citation type="submission" date="2016-11" db="EMBL/GenBank/DDBJ databases">
        <authorList>
            <person name="Jaros S."/>
            <person name="Januszkiewicz K."/>
            <person name="Wedrychowicz H."/>
        </authorList>
    </citation>
    <scope>NUCLEOTIDE SEQUENCE [LARGE SCALE GENOMIC DNA]</scope>
</reference>
<accession>A0A2X0MI39</accession>
<keyword evidence="3" id="KW-1185">Reference proteome</keyword>
<feature type="region of interest" description="Disordered" evidence="1">
    <location>
        <begin position="201"/>
        <end position="221"/>
    </location>
</feature>
<dbReference type="Proteomes" id="UP000249464">
    <property type="component" value="Unassembled WGS sequence"/>
</dbReference>
<dbReference type="AlphaFoldDB" id="A0A2X0MI39"/>